<comment type="caution">
    <text evidence="1">The sequence shown here is derived from an EMBL/GenBank/DDBJ whole genome shotgun (WGS) entry which is preliminary data.</text>
</comment>
<dbReference type="EMBL" id="JBHGPK010000005">
    <property type="protein sequence ID" value="MFC2251114.1"/>
    <property type="molecule type" value="Genomic_DNA"/>
</dbReference>
<sequence>MITIVVAWEVAPFAVSLAIADGSLSGCNQQQMLIANIGLSPMHGPDADTGVPQK</sequence>
<dbReference type="Proteomes" id="UP001595190">
    <property type="component" value="Unassembled WGS sequence"/>
</dbReference>
<reference evidence="1 2" key="1">
    <citation type="submission" date="2024-09" db="EMBL/GenBank/DDBJ databases">
        <title>Description of Labrys sedimenti sp. nov., isolated from a diclofenac-degrading enrichment culture, and genome-based reclassification of Labrys portucalensis as a later heterotypic synonym of Labrys neptuniae.</title>
        <authorList>
            <person name="Tancsics A."/>
            <person name="Csepanyi A."/>
        </authorList>
    </citation>
    <scope>NUCLEOTIDE SEQUENCE [LARGE SCALE GENOMIC DNA]</scope>
    <source>
        <strain evidence="1 2">LMG 23412</strain>
    </source>
</reference>
<protein>
    <submittedName>
        <fullName evidence="1">Uncharacterized protein</fullName>
    </submittedName>
</protein>
<gene>
    <name evidence="1" type="ORF">ACETRX_15910</name>
</gene>
<accession>A0ABV6ZG43</accession>
<evidence type="ECO:0000313" key="1">
    <source>
        <dbReference type="EMBL" id="MFC2251114.1"/>
    </source>
</evidence>
<name>A0ABV6ZG43_9HYPH</name>
<proteinExistence type="predicted"/>
<evidence type="ECO:0000313" key="2">
    <source>
        <dbReference type="Proteomes" id="UP001595190"/>
    </source>
</evidence>
<dbReference type="RefSeq" id="WP_394311515.1">
    <property type="nucleotide sequence ID" value="NZ_JBHGPK010000005.1"/>
</dbReference>
<organism evidence="1 2">
    <name type="scientific">Labrys neptuniae</name>
    <dbReference type="NCBI Taxonomy" id="376174"/>
    <lineage>
        <taxon>Bacteria</taxon>
        <taxon>Pseudomonadati</taxon>
        <taxon>Pseudomonadota</taxon>
        <taxon>Alphaproteobacteria</taxon>
        <taxon>Hyphomicrobiales</taxon>
        <taxon>Xanthobacteraceae</taxon>
        <taxon>Labrys</taxon>
    </lineage>
</organism>